<organism evidence="1">
    <name type="scientific">viral metagenome</name>
    <dbReference type="NCBI Taxonomy" id="1070528"/>
    <lineage>
        <taxon>unclassified sequences</taxon>
        <taxon>metagenomes</taxon>
        <taxon>organismal metagenomes</taxon>
    </lineage>
</organism>
<accession>A0A6C0I9D9</accession>
<proteinExistence type="predicted"/>
<dbReference type="EMBL" id="MN740143">
    <property type="protein sequence ID" value="QHT89574.1"/>
    <property type="molecule type" value="Genomic_DNA"/>
</dbReference>
<protein>
    <submittedName>
        <fullName evidence="1">Uncharacterized protein</fullName>
    </submittedName>
</protein>
<sequence length="65" mass="7775">MNNRGIVSLLLLNNYDCDDGEDCEDDEYLFNNYTIARWAKEYNFMIMHPYNIVVREDIPPLFSYS</sequence>
<evidence type="ECO:0000313" key="1">
    <source>
        <dbReference type="EMBL" id="QHT89574.1"/>
    </source>
</evidence>
<dbReference type="AlphaFoldDB" id="A0A6C0I9D9"/>
<name>A0A6C0I9D9_9ZZZZ</name>
<reference evidence="1" key="1">
    <citation type="journal article" date="2020" name="Nature">
        <title>Giant virus diversity and host interactions through global metagenomics.</title>
        <authorList>
            <person name="Schulz F."/>
            <person name="Roux S."/>
            <person name="Paez-Espino D."/>
            <person name="Jungbluth S."/>
            <person name="Walsh D.A."/>
            <person name="Denef V.J."/>
            <person name="McMahon K.D."/>
            <person name="Konstantinidis K.T."/>
            <person name="Eloe-Fadrosh E.A."/>
            <person name="Kyrpides N.C."/>
            <person name="Woyke T."/>
        </authorList>
    </citation>
    <scope>NUCLEOTIDE SEQUENCE</scope>
    <source>
        <strain evidence="1">GVMAG-M-3300023184-60</strain>
    </source>
</reference>